<dbReference type="EMBL" id="KV863363">
    <property type="protein sequence ID" value="ONK55596.1"/>
    <property type="molecule type" value="Genomic_DNA"/>
</dbReference>
<name>A0A1R3L7K2_ASPOF</name>
<accession>A0A1R3L7K2</accession>
<sequence length="142" mass="15425">MISLRLVRDAGASGSALMRPPSPVTPDAIVPSLAASLSSMIIPYLLKRFIEQLEIMEKYRDSPLVKVEVGVALTCKTGFDFLLGQIPLESRPDPGRLHYLSRVTNCLAILNEIEIKEGGLALDVENRDKGSKESAEGSEVDS</sequence>
<dbReference type="Gramene" id="ONK55596">
    <property type="protein sequence ID" value="ONK55596"/>
    <property type="gene ID" value="A4U43_UnF1300"/>
</dbReference>
<reference evidence="2" key="1">
    <citation type="journal article" date="2017" name="Nat. Commun.">
        <title>The asparagus genome sheds light on the origin and evolution of a young Y chromosome.</title>
        <authorList>
            <person name="Harkess A."/>
            <person name="Zhou J."/>
            <person name="Xu C."/>
            <person name="Bowers J.E."/>
            <person name="Van der Hulst R."/>
            <person name="Ayyampalayam S."/>
            <person name="Mercati F."/>
            <person name="Riccardi P."/>
            <person name="McKain M.R."/>
            <person name="Kakrana A."/>
            <person name="Tang H."/>
            <person name="Ray J."/>
            <person name="Groenendijk J."/>
            <person name="Arikit S."/>
            <person name="Mathioni S.M."/>
            <person name="Nakano M."/>
            <person name="Shan H."/>
            <person name="Telgmann-Rauber A."/>
            <person name="Kanno A."/>
            <person name="Yue Z."/>
            <person name="Chen H."/>
            <person name="Li W."/>
            <person name="Chen Y."/>
            <person name="Xu X."/>
            <person name="Zhang Y."/>
            <person name="Luo S."/>
            <person name="Chen H."/>
            <person name="Gao J."/>
            <person name="Mao Z."/>
            <person name="Pires J.C."/>
            <person name="Luo M."/>
            <person name="Kudrna D."/>
            <person name="Wing R.A."/>
            <person name="Meyers B.C."/>
            <person name="Yi K."/>
            <person name="Kong H."/>
            <person name="Lavrijsen P."/>
            <person name="Sunseri F."/>
            <person name="Falavigna A."/>
            <person name="Ye Y."/>
            <person name="Leebens-Mack J.H."/>
            <person name="Chen G."/>
        </authorList>
    </citation>
    <scope>NUCLEOTIDE SEQUENCE [LARGE SCALE GENOMIC DNA]</scope>
    <source>
        <strain evidence="2">cv. DH0086</strain>
    </source>
</reference>
<organism evidence="1 2">
    <name type="scientific">Asparagus officinalis</name>
    <name type="common">Garden asparagus</name>
    <dbReference type="NCBI Taxonomy" id="4686"/>
    <lineage>
        <taxon>Eukaryota</taxon>
        <taxon>Viridiplantae</taxon>
        <taxon>Streptophyta</taxon>
        <taxon>Embryophyta</taxon>
        <taxon>Tracheophyta</taxon>
        <taxon>Spermatophyta</taxon>
        <taxon>Magnoliopsida</taxon>
        <taxon>Liliopsida</taxon>
        <taxon>Asparagales</taxon>
        <taxon>Asparagaceae</taxon>
        <taxon>Asparagoideae</taxon>
        <taxon>Asparagus</taxon>
    </lineage>
</organism>
<gene>
    <name evidence="1" type="ORF">A4U43_UnF1300</name>
</gene>
<protein>
    <submittedName>
        <fullName evidence="1">Uncharacterized protein</fullName>
    </submittedName>
</protein>
<dbReference type="AlphaFoldDB" id="A0A1R3L7K2"/>
<dbReference type="Proteomes" id="UP000243459">
    <property type="component" value="Unassembled WGS sequence"/>
</dbReference>
<keyword evidence="2" id="KW-1185">Reference proteome</keyword>
<evidence type="ECO:0000313" key="2">
    <source>
        <dbReference type="Proteomes" id="UP000243459"/>
    </source>
</evidence>
<proteinExistence type="predicted"/>
<evidence type="ECO:0000313" key="1">
    <source>
        <dbReference type="EMBL" id="ONK55596.1"/>
    </source>
</evidence>